<dbReference type="Gene3D" id="3.40.50.1820">
    <property type="entry name" value="alpha/beta hydrolase"/>
    <property type="match status" value="1"/>
</dbReference>
<accession>A0A0E2HMR0</accession>
<reference evidence="3 4" key="1">
    <citation type="submission" date="2013-01" db="EMBL/GenBank/DDBJ databases">
        <title>The Genome Sequence of Clostridium clostridioforme 90A8.</title>
        <authorList>
            <consortium name="The Broad Institute Genome Sequencing Platform"/>
            <person name="Earl A."/>
            <person name="Ward D."/>
            <person name="Feldgarden M."/>
            <person name="Gevers D."/>
            <person name="Courvalin P."/>
            <person name="Lambert T."/>
            <person name="Walker B."/>
            <person name="Young S.K."/>
            <person name="Zeng Q."/>
            <person name="Gargeya S."/>
            <person name="Fitzgerald M."/>
            <person name="Haas B."/>
            <person name="Abouelleil A."/>
            <person name="Alvarado L."/>
            <person name="Arachchi H.M."/>
            <person name="Berlin A.M."/>
            <person name="Chapman S.B."/>
            <person name="Dewar J."/>
            <person name="Goldberg J."/>
            <person name="Griggs A."/>
            <person name="Gujja S."/>
            <person name="Hansen M."/>
            <person name="Howarth C."/>
            <person name="Imamovic A."/>
            <person name="Larimer J."/>
            <person name="McCowan C."/>
            <person name="Murphy C."/>
            <person name="Neiman D."/>
            <person name="Pearson M."/>
            <person name="Priest M."/>
            <person name="Roberts A."/>
            <person name="Saif S."/>
            <person name="Shea T."/>
            <person name="Sisk P."/>
            <person name="Sykes S."/>
            <person name="Wortman J."/>
            <person name="Nusbaum C."/>
            <person name="Birren B."/>
        </authorList>
    </citation>
    <scope>NUCLEOTIDE SEQUENCE [LARGE SCALE GENOMIC DNA]</scope>
    <source>
        <strain evidence="3 4">90A8</strain>
    </source>
</reference>
<sequence>MKEANGFYMYVSTRACYDPAKTIFVFAPGEMAADLSLAEQFARKSGWQALSEYDGAVLILPLAPEGWNAQSHSLPGSIYDRVRGQVGSRNGRSLFGREGKLWCWETMLYLVGYEDGAVFAGNCAVAEPNRFAAAALIGGAPDDYSAGAFPSSHWLVRHVSSDYAKRNDQIPSSLWLIGAPETAARQALEYFGRSGGLGRLPGQVSMGALKASCYENEANPAQRLLLSKETGITGLSLAHTILEEYFEHTIRWKDGPDGTLGLHLGRSGFYQTPRFVHHSVTVGCLEYACSLHFPDGCPADRVKGLPILFSVHGRGEPVWLFAEKNGWDVLADETQAFVLVCPDSPGNIWQLERDGQVFGAMIDRLCADYGLDRTRVYLTGFSNGGAITREVGTAFPELFAAIAPSNAPVDAPGLVADSPVSPGLLRSGYELPYWVCVGDNDPAAGTDVDEQLEVMLEVNGCQARAGAGFTTRFAPDEIRTGENYYTSARGYAQGERFRTLVYCGRDGLPRVGYTVMKNMPHGAICEQSRAAWEFLRHFRRPAGSRQIEYLPD</sequence>
<evidence type="ECO:0000313" key="3">
    <source>
        <dbReference type="EMBL" id="ENZ13344.1"/>
    </source>
</evidence>
<keyword evidence="1" id="KW-0732">Signal</keyword>
<dbReference type="EMBL" id="AGYR01000033">
    <property type="protein sequence ID" value="ENZ13344.1"/>
    <property type="molecule type" value="Genomic_DNA"/>
</dbReference>
<dbReference type="PANTHER" id="PTHR43037:SF5">
    <property type="entry name" value="FERULOYL ESTERASE"/>
    <property type="match status" value="1"/>
</dbReference>
<gene>
    <name evidence="3" type="ORF">HMPREF1090_02849</name>
</gene>
<dbReference type="PATRIC" id="fig|999408.3.peg.3077"/>
<name>A0A0E2HMR0_9FIRM</name>
<dbReference type="InterPro" id="IPR029058">
    <property type="entry name" value="AB_hydrolase_fold"/>
</dbReference>
<keyword evidence="2" id="KW-0378">Hydrolase</keyword>
<dbReference type="SUPFAM" id="SSF53474">
    <property type="entry name" value="alpha/beta-Hydrolases"/>
    <property type="match status" value="1"/>
</dbReference>
<evidence type="ECO:0008006" key="5">
    <source>
        <dbReference type="Google" id="ProtNLM"/>
    </source>
</evidence>
<dbReference type="GO" id="GO:0016787">
    <property type="term" value="F:hydrolase activity"/>
    <property type="evidence" value="ECO:0007669"/>
    <property type="project" value="UniProtKB-KW"/>
</dbReference>
<protein>
    <recommendedName>
        <fullName evidence="5">Poly(3-hydroxybutyrate) depolymerase</fullName>
    </recommendedName>
</protein>
<dbReference type="AlphaFoldDB" id="A0A0E2HMR0"/>
<organism evidence="3 4">
    <name type="scientific">[Clostridium] clostridioforme 90A8</name>
    <dbReference type="NCBI Taxonomy" id="999408"/>
    <lineage>
        <taxon>Bacteria</taxon>
        <taxon>Bacillati</taxon>
        <taxon>Bacillota</taxon>
        <taxon>Clostridia</taxon>
        <taxon>Lachnospirales</taxon>
        <taxon>Lachnospiraceae</taxon>
        <taxon>Enterocloster</taxon>
    </lineage>
</organism>
<dbReference type="PANTHER" id="PTHR43037">
    <property type="entry name" value="UNNAMED PRODUCT-RELATED"/>
    <property type="match status" value="1"/>
</dbReference>
<comment type="caution">
    <text evidence="3">The sequence shown here is derived from an EMBL/GenBank/DDBJ whole genome shotgun (WGS) entry which is preliminary data.</text>
</comment>
<dbReference type="RefSeq" id="WP_002596025.1">
    <property type="nucleotide sequence ID" value="NZ_KB851022.1"/>
</dbReference>
<evidence type="ECO:0000313" key="4">
    <source>
        <dbReference type="Proteomes" id="UP000013085"/>
    </source>
</evidence>
<dbReference type="HOGENOM" id="CLU_600913_0_0_9"/>
<dbReference type="Proteomes" id="UP000013085">
    <property type="component" value="Unassembled WGS sequence"/>
</dbReference>
<evidence type="ECO:0000256" key="1">
    <source>
        <dbReference type="ARBA" id="ARBA00022729"/>
    </source>
</evidence>
<proteinExistence type="predicted"/>
<dbReference type="InterPro" id="IPR050955">
    <property type="entry name" value="Plant_Biomass_Hydrol_Est"/>
</dbReference>
<evidence type="ECO:0000256" key="2">
    <source>
        <dbReference type="ARBA" id="ARBA00022801"/>
    </source>
</evidence>